<accession>A0ABW7ZT69</accession>
<gene>
    <name evidence="3" type="ORF">ACIBP4_27465</name>
</gene>
<protein>
    <submittedName>
        <fullName evidence="3">Cytochrome P450</fullName>
    </submittedName>
</protein>
<dbReference type="InterPro" id="IPR036396">
    <property type="entry name" value="Cyt_P450_sf"/>
</dbReference>
<keyword evidence="2" id="KW-0408">Iron</keyword>
<dbReference type="PRINTS" id="PR00359">
    <property type="entry name" value="BP450"/>
</dbReference>
<evidence type="ECO:0000313" key="3">
    <source>
        <dbReference type="EMBL" id="MFI7266029.1"/>
    </source>
</evidence>
<dbReference type="RefSeq" id="WP_396768579.1">
    <property type="nucleotide sequence ID" value="NZ_JBITLA010000002.1"/>
</dbReference>
<sequence length="410" mass="44640">MSVSNETVDVVRLADVNLFDPAFHTGDPHPLWRVMRERAPLHRQVLADGRMFWNVTRYHDVCRVLGNHRQFTSERGSLLSQLGTVDAAAGRMLVSTDPPRHLQLRRPLASLFAQPAAEALRGRIQHGVRGLVNAAPVDGSWDLAVDVQQLPLVAAAAVMDLPESDWPDLIRWTGMAAAPSDPAFSVGSTAATLAIAHHELFDYFAGQVRGRREHPGDDVISHLLSMHAGDGPLTREEVIFNCYSILLGANATTPHTVSGTVLALVERPGLLGELTGHPEAATDLVEEGLRWTSAASSFMRHAVVDTELSGGVVRAGDAVAAWVGAANRDPRVFPDPERFDPARRNNRHVAFGHGPHYCLGAALARVTLREFFAEFLQTFVSVQLAGQPQRLASNFIAGLTHLPLSVRRRA</sequence>
<dbReference type="Proteomes" id="UP001612812">
    <property type="component" value="Unassembled WGS sequence"/>
</dbReference>
<organism evidence="3 4">
    <name type="scientific">Micromonospora maritima</name>
    <dbReference type="NCBI Taxonomy" id="986711"/>
    <lineage>
        <taxon>Bacteria</taxon>
        <taxon>Bacillati</taxon>
        <taxon>Actinomycetota</taxon>
        <taxon>Actinomycetes</taxon>
        <taxon>Micromonosporales</taxon>
        <taxon>Micromonosporaceae</taxon>
        <taxon>Micromonospora</taxon>
    </lineage>
</organism>
<dbReference type="Pfam" id="PF00067">
    <property type="entry name" value="p450"/>
    <property type="match status" value="1"/>
</dbReference>
<evidence type="ECO:0000256" key="2">
    <source>
        <dbReference type="RuleBase" id="RU000461"/>
    </source>
</evidence>
<dbReference type="PROSITE" id="PS00086">
    <property type="entry name" value="CYTOCHROME_P450"/>
    <property type="match status" value="1"/>
</dbReference>
<dbReference type="InterPro" id="IPR002397">
    <property type="entry name" value="Cyt_P450_B"/>
</dbReference>
<dbReference type="EMBL" id="JBITLE010000015">
    <property type="protein sequence ID" value="MFI7266029.1"/>
    <property type="molecule type" value="Genomic_DNA"/>
</dbReference>
<keyword evidence="2" id="KW-0479">Metal-binding</keyword>
<keyword evidence="2" id="KW-0503">Monooxygenase</keyword>
<comment type="similarity">
    <text evidence="1 2">Belongs to the cytochrome P450 family.</text>
</comment>
<evidence type="ECO:0000256" key="1">
    <source>
        <dbReference type="ARBA" id="ARBA00010617"/>
    </source>
</evidence>
<dbReference type="PANTHER" id="PTHR46696">
    <property type="entry name" value="P450, PUTATIVE (EUROFUNG)-RELATED"/>
    <property type="match status" value="1"/>
</dbReference>
<comment type="caution">
    <text evidence="3">The sequence shown here is derived from an EMBL/GenBank/DDBJ whole genome shotgun (WGS) entry which is preliminary data.</text>
</comment>
<dbReference type="SUPFAM" id="SSF48264">
    <property type="entry name" value="Cytochrome P450"/>
    <property type="match status" value="1"/>
</dbReference>
<dbReference type="Gene3D" id="1.10.630.10">
    <property type="entry name" value="Cytochrome P450"/>
    <property type="match status" value="1"/>
</dbReference>
<keyword evidence="2" id="KW-0349">Heme</keyword>
<dbReference type="PANTHER" id="PTHR46696:SF1">
    <property type="entry name" value="CYTOCHROME P450 YJIB-RELATED"/>
    <property type="match status" value="1"/>
</dbReference>
<name>A0ABW7ZT69_9ACTN</name>
<evidence type="ECO:0000313" key="4">
    <source>
        <dbReference type="Proteomes" id="UP001612812"/>
    </source>
</evidence>
<proteinExistence type="inferred from homology"/>
<keyword evidence="4" id="KW-1185">Reference proteome</keyword>
<dbReference type="InterPro" id="IPR017972">
    <property type="entry name" value="Cyt_P450_CS"/>
</dbReference>
<dbReference type="InterPro" id="IPR001128">
    <property type="entry name" value="Cyt_P450"/>
</dbReference>
<reference evidence="3 4" key="1">
    <citation type="submission" date="2024-10" db="EMBL/GenBank/DDBJ databases">
        <title>The Natural Products Discovery Center: Release of the First 8490 Sequenced Strains for Exploring Actinobacteria Biosynthetic Diversity.</title>
        <authorList>
            <person name="Kalkreuter E."/>
            <person name="Kautsar S.A."/>
            <person name="Yang D."/>
            <person name="Bader C.D."/>
            <person name="Teijaro C.N."/>
            <person name="Fluegel L."/>
            <person name="Davis C.M."/>
            <person name="Simpson J.R."/>
            <person name="Lauterbach L."/>
            <person name="Steele A.D."/>
            <person name="Gui C."/>
            <person name="Meng S."/>
            <person name="Li G."/>
            <person name="Viehrig K."/>
            <person name="Ye F."/>
            <person name="Su P."/>
            <person name="Kiefer A.F."/>
            <person name="Nichols A."/>
            <person name="Cepeda A.J."/>
            <person name="Yan W."/>
            <person name="Fan B."/>
            <person name="Jiang Y."/>
            <person name="Adhikari A."/>
            <person name="Zheng C.-J."/>
            <person name="Schuster L."/>
            <person name="Cowan T.M."/>
            <person name="Smanski M.J."/>
            <person name="Chevrette M.G."/>
            <person name="De Carvalho L.P.S."/>
            <person name="Shen B."/>
        </authorList>
    </citation>
    <scope>NUCLEOTIDE SEQUENCE [LARGE SCALE GENOMIC DNA]</scope>
    <source>
        <strain evidence="3 4">NPDC049845</strain>
    </source>
</reference>
<keyword evidence="2" id="KW-0560">Oxidoreductase</keyword>